<reference evidence="4" key="2">
    <citation type="submission" date="2016-06" db="EMBL/GenBank/DDBJ databases">
        <authorList>
            <person name="Kjaerup R.B."/>
            <person name="Dalgaard T.S."/>
            <person name="Juul-Madsen H.R."/>
        </authorList>
    </citation>
    <scope>NUCLEOTIDE SEQUENCE [LARGE SCALE GENOMIC DNA]</scope>
    <source>
        <strain evidence="4">ATCC 49129</strain>
    </source>
</reference>
<keyword evidence="6" id="KW-1185">Reference proteome</keyword>
<evidence type="ECO:0000313" key="6">
    <source>
        <dbReference type="Proteomes" id="UP000078572"/>
    </source>
</evidence>
<dbReference type="AlphaFoldDB" id="A0A191ZVH9"/>
<sequence>MSSTTINPQSIVTSVIVHEVAPDAVQEYEAWLADIRVACEAFPGYLSTDVIRPVSPSREYATILRFADFESLSAWMESDVRHRFIERMQSSLQRGDRYEIKTGLDFWFTPKSTPVKVPTAWKQWLVTWSAIFPLSIVVPWVVVPVLSHLGLAHDSIIHKAAVTAGIVFLMVYVVMPRYTRLVASWLFR</sequence>
<evidence type="ECO:0000313" key="3">
    <source>
        <dbReference type="EMBL" id="ANH74836.1"/>
    </source>
</evidence>
<dbReference type="Proteomes" id="UP000077927">
    <property type="component" value="Chromosome 1"/>
</dbReference>
<keyword evidence="3" id="KW-0560">Oxidoreductase</keyword>
<proteinExistence type="predicted"/>
<evidence type="ECO:0000313" key="4">
    <source>
        <dbReference type="EMBL" id="ANJ72088.1"/>
    </source>
</evidence>
<dbReference type="GO" id="GO:0004497">
    <property type="term" value="F:monooxygenase activity"/>
    <property type="evidence" value="ECO:0007669"/>
    <property type="project" value="UniProtKB-KW"/>
</dbReference>
<name>A0A191ZVH9_9RALS</name>
<dbReference type="Gene3D" id="3.30.70.100">
    <property type="match status" value="1"/>
</dbReference>
<keyword evidence="1" id="KW-0472">Membrane</keyword>
<dbReference type="GeneID" id="61525622"/>
<evidence type="ECO:0000256" key="1">
    <source>
        <dbReference type="SAM" id="Phobius"/>
    </source>
</evidence>
<feature type="domain" description="ABM" evidence="2">
    <location>
        <begin position="13"/>
        <end position="86"/>
    </location>
</feature>
<dbReference type="Pfam" id="PF03992">
    <property type="entry name" value="ABM"/>
    <property type="match status" value="1"/>
</dbReference>
<dbReference type="KEGG" id="rin:ACS15_1430"/>
<dbReference type="EMBL" id="CP012605">
    <property type="protein sequence ID" value="ANH74836.1"/>
    <property type="molecule type" value="Genomic_DNA"/>
</dbReference>
<gene>
    <name evidence="4" type="ORF">A9Y76_06255</name>
    <name evidence="3" type="ORF">ACS15_1430</name>
</gene>
<feature type="transmembrane region" description="Helical" evidence="1">
    <location>
        <begin position="155"/>
        <end position="175"/>
    </location>
</feature>
<reference evidence="3 5" key="1">
    <citation type="submission" date="2015-09" db="EMBL/GenBank/DDBJ databases">
        <authorList>
            <person name="Xu Y."/>
            <person name="Nagy A."/>
            <person name="Liu N.T."/>
            <person name="Nou X."/>
        </authorList>
    </citation>
    <scope>NUCLEOTIDE SEQUENCE [LARGE SCALE GENOMIC DNA]</scope>
    <source>
        <strain evidence="3 5">FC1138</strain>
    </source>
</reference>
<dbReference type="OrthoDB" id="1494254at2"/>
<keyword evidence="1" id="KW-0812">Transmembrane</keyword>
<organism evidence="4 6">
    <name type="scientific">Ralstonia insidiosa</name>
    <dbReference type="NCBI Taxonomy" id="190721"/>
    <lineage>
        <taxon>Bacteria</taxon>
        <taxon>Pseudomonadati</taxon>
        <taxon>Pseudomonadota</taxon>
        <taxon>Betaproteobacteria</taxon>
        <taxon>Burkholderiales</taxon>
        <taxon>Burkholderiaceae</taxon>
        <taxon>Ralstonia</taxon>
    </lineage>
</organism>
<dbReference type="InterPro" id="IPR011008">
    <property type="entry name" value="Dimeric_a/b-barrel"/>
</dbReference>
<dbReference type="InterPro" id="IPR007138">
    <property type="entry name" value="ABM_dom"/>
</dbReference>
<dbReference type="PATRIC" id="fig|190721.6.peg.1423"/>
<dbReference type="RefSeq" id="WP_021194735.1">
    <property type="nucleotide sequence ID" value="NZ_CP012605.1"/>
</dbReference>
<dbReference type="Proteomes" id="UP000078572">
    <property type="component" value="Chromosome 1"/>
</dbReference>
<dbReference type="InterPro" id="IPR038762">
    <property type="entry name" value="ABM_predict"/>
</dbReference>
<keyword evidence="3" id="KW-0503">Monooxygenase</keyword>
<dbReference type="PANTHER" id="PTHR40057">
    <property type="entry name" value="SLR1162 PROTEIN"/>
    <property type="match status" value="1"/>
</dbReference>
<feature type="transmembrane region" description="Helical" evidence="1">
    <location>
        <begin position="124"/>
        <end position="143"/>
    </location>
</feature>
<keyword evidence="1" id="KW-1133">Transmembrane helix</keyword>
<dbReference type="SUPFAM" id="SSF54909">
    <property type="entry name" value="Dimeric alpha+beta barrel"/>
    <property type="match status" value="1"/>
</dbReference>
<evidence type="ECO:0000259" key="2">
    <source>
        <dbReference type="Pfam" id="PF03992"/>
    </source>
</evidence>
<dbReference type="EMBL" id="CP016022">
    <property type="protein sequence ID" value="ANJ72088.1"/>
    <property type="molecule type" value="Genomic_DNA"/>
</dbReference>
<reference evidence="6" key="3">
    <citation type="submission" date="2016-06" db="EMBL/GenBank/DDBJ databases">
        <authorList>
            <person name="Xu Y."/>
            <person name="Nagy A."/>
            <person name="Yan X."/>
            <person name="Kim S.W."/>
            <person name="Haley B."/>
            <person name="Liu N.T."/>
            <person name="Nou X."/>
        </authorList>
    </citation>
    <scope>NUCLEOTIDE SEQUENCE [LARGE SCALE GENOMIC DNA]</scope>
    <source>
        <strain evidence="6">ATCC 49129</strain>
    </source>
</reference>
<dbReference type="PANTHER" id="PTHR40057:SF1">
    <property type="entry name" value="SLR1162 PROTEIN"/>
    <property type="match status" value="1"/>
</dbReference>
<protein>
    <submittedName>
        <fullName evidence="3">Antibiotic biosynthesis monooxygenase family protein</fullName>
    </submittedName>
</protein>
<accession>A0A191ZVH9</accession>
<evidence type="ECO:0000313" key="5">
    <source>
        <dbReference type="Proteomes" id="UP000077927"/>
    </source>
</evidence>